<evidence type="ECO:0000313" key="3">
    <source>
        <dbReference type="EMBL" id="CUU08622.1"/>
    </source>
</evidence>
<dbReference type="InterPro" id="IPR009252">
    <property type="entry name" value="Cell_div_ZapB"/>
</dbReference>
<dbReference type="GO" id="GO:0090529">
    <property type="term" value="P:cell septum assembly"/>
    <property type="evidence" value="ECO:0007669"/>
    <property type="project" value="InterPro"/>
</dbReference>
<reference evidence="4" key="1">
    <citation type="submission" date="2015-11" db="EMBL/GenBank/DDBJ databases">
        <authorList>
            <person name="Varghese N."/>
        </authorList>
    </citation>
    <scope>NUCLEOTIDE SEQUENCE [LARGE SCALE GENOMIC DNA]</scope>
</reference>
<evidence type="ECO:0000256" key="1">
    <source>
        <dbReference type="ARBA" id="ARBA00023054"/>
    </source>
</evidence>
<keyword evidence="1 2" id="KW-0175">Coiled coil</keyword>
<dbReference type="Pfam" id="PF06005">
    <property type="entry name" value="ZapB"/>
    <property type="match status" value="1"/>
</dbReference>
<feature type="coiled-coil region" evidence="2">
    <location>
        <begin position="16"/>
        <end position="64"/>
    </location>
</feature>
<dbReference type="RefSeq" id="WP_140945837.1">
    <property type="nucleotide sequence ID" value="NZ_FAOO01000023.1"/>
</dbReference>
<sequence length="92" mass="11047">MEIVDDKNKLNLASLIEELQGKFDKVYEYVRKLKEENESLRARLSVFEGEVEKLRRENEKLRSDGLVLFSAEEKEDLKKRIVFLLERINRYL</sequence>
<organism evidence="3 4">
    <name type="scientific">Candidatus Thermokryptus mobilis</name>
    <dbReference type="NCBI Taxonomy" id="1643428"/>
    <lineage>
        <taxon>Bacteria</taxon>
        <taxon>Pseudomonadati</taxon>
        <taxon>Candidatus Kryptoniota</taxon>
        <taxon>Candidatus Thermokryptus</taxon>
    </lineage>
</organism>
<evidence type="ECO:0000313" key="4">
    <source>
        <dbReference type="Proteomes" id="UP000320623"/>
    </source>
</evidence>
<evidence type="ECO:0000256" key="2">
    <source>
        <dbReference type="SAM" id="Coils"/>
    </source>
</evidence>
<dbReference type="Proteomes" id="UP000320623">
    <property type="component" value="Unassembled WGS sequence"/>
</dbReference>
<accession>A0A0S4NBW4</accession>
<dbReference type="STRING" id="1643428.GCA_001442855_02087"/>
<proteinExistence type="predicted"/>
<dbReference type="Gene3D" id="1.20.5.340">
    <property type="match status" value="1"/>
</dbReference>
<dbReference type="GO" id="GO:0043093">
    <property type="term" value="P:FtsZ-dependent cytokinesis"/>
    <property type="evidence" value="ECO:0007669"/>
    <property type="project" value="InterPro"/>
</dbReference>
<dbReference type="EMBL" id="FAOO01000023">
    <property type="protein sequence ID" value="CUU08622.1"/>
    <property type="molecule type" value="Genomic_DNA"/>
</dbReference>
<protein>
    <recommendedName>
        <fullName evidence="5">Cell division protein ZapB</fullName>
    </recommendedName>
</protein>
<dbReference type="AlphaFoldDB" id="A0A0S4NBW4"/>
<name>A0A0S4NBW4_9BACT</name>
<dbReference type="GO" id="GO:0005737">
    <property type="term" value="C:cytoplasm"/>
    <property type="evidence" value="ECO:0007669"/>
    <property type="project" value="InterPro"/>
</dbReference>
<gene>
    <name evidence="3" type="ORF">JGI1_02132</name>
</gene>
<keyword evidence="4" id="KW-1185">Reference proteome</keyword>
<evidence type="ECO:0008006" key="5">
    <source>
        <dbReference type="Google" id="ProtNLM"/>
    </source>
</evidence>
<dbReference type="OrthoDB" id="9875887at2"/>